<dbReference type="PATRIC" id="fig|1306954.6.peg.1730"/>
<accession>A0A137S5V0</accession>
<keyword evidence="3" id="KW-1185">Reference proteome</keyword>
<dbReference type="InterPro" id="IPR041304">
    <property type="entry name" value="AbiTii"/>
</dbReference>
<sequence length="221" mass="25014">MSTSVDHLMERTQDASDLLADIVPSAITLATMLRHRQMAAWLRAEFDGYPDIDKAPPYRLDLPGHIVAKSPQYGWIPAPVNDTQTREFGHLNLMEGVKELEHTCLSCKKGNGNRVLLDKEAMSDLQKQINLSAELAINLSREVYCRLLRTLRAALYLWAEQLMDAGISGDHNHYSPEERKLVSHLDSPEAFWRKAMQELDTVPVADVRELGFLERMFGRAG</sequence>
<reference evidence="3" key="1">
    <citation type="submission" date="2015-12" db="EMBL/GenBank/DDBJ databases">
        <authorList>
            <person name="Lima A."/>
            <person name="Farahani Zayas N."/>
            <person name="Castro Da Silva M.A."/>
            <person name="Cabral A."/>
            <person name="Pessatti M.L."/>
        </authorList>
    </citation>
    <scope>NUCLEOTIDE SEQUENCE [LARGE SCALE GENOMIC DNA]</scope>
    <source>
        <strain evidence="3">LAMA 842</strain>
    </source>
</reference>
<dbReference type="AlphaFoldDB" id="A0A137S5V0"/>
<comment type="caution">
    <text evidence="2">The sequence shown here is derived from an EMBL/GenBank/DDBJ whole genome shotgun (WGS) entry which is preliminary data.</text>
</comment>
<dbReference type="RefSeq" id="WP_061333065.1">
    <property type="nucleotide sequence ID" value="NZ_LOCO01000020.1"/>
</dbReference>
<gene>
    <name evidence="2" type="ORF">J122_3161</name>
</gene>
<dbReference type="EMBL" id="LOCO01000020">
    <property type="protein sequence ID" value="KXO07809.1"/>
    <property type="molecule type" value="Genomic_DNA"/>
</dbReference>
<feature type="domain" description="AbiTii" evidence="1">
    <location>
        <begin position="8"/>
        <end position="181"/>
    </location>
</feature>
<evidence type="ECO:0000313" key="3">
    <source>
        <dbReference type="Proteomes" id="UP000070282"/>
    </source>
</evidence>
<dbReference type="Pfam" id="PF18864">
    <property type="entry name" value="AbiTii"/>
    <property type="match status" value="1"/>
</dbReference>
<name>A0A137S5V0_9GAMM</name>
<organism evidence="2 3">
    <name type="scientific">Marinobacter excellens LAMA 842</name>
    <dbReference type="NCBI Taxonomy" id="1306954"/>
    <lineage>
        <taxon>Bacteria</taxon>
        <taxon>Pseudomonadati</taxon>
        <taxon>Pseudomonadota</taxon>
        <taxon>Gammaproteobacteria</taxon>
        <taxon>Pseudomonadales</taxon>
        <taxon>Marinobacteraceae</taxon>
        <taxon>Marinobacter</taxon>
    </lineage>
</organism>
<protein>
    <recommendedName>
        <fullName evidence="1">AbiTii domain-containing protein</fullName>
    </recommendedName>
</protein>
<dbReference type="Proteomes" id="UP000070282">
    <property type="component" value="Unassembled WGS sequence"/>
</dbReference>
<evidence type="ECO:0000259" key="1">
    <source>
        <dbReference type="Pfam" id="PF18864"/>
    </source>
</evidence>
<proteinExistence type="predicted"/>
<evidence type="ECO:0000313" key="2">
    <source>
        <dbReference type="EMBL" id="KXO07809.1"/>
    </source>
</evidence>